<accession>A0AAU8JQC8</accession>
<organism evidence="2">
    <name type="scientific">Kitasatospora camelliae</name>
    <dbReference type="NCBI Taxonomy" id="3156397"/>
    <lineage>
        <taxon>Bacteria</taxon>
        <taxon>Bacillati</taxon>
        <taxon>Actinomycetota</taxon>
        <taxon>Actinomycetes</taxon>
        <taxon>Kitasatosporales</taxon>
        <taxon>Streptomycetaceae</taxon>
        <taxon>Kitasatospora</taxon>
    </lineage>
</organism>
<dbReference type="RefSeq" id="WP_354637810.1">
    <property type="nucleotide sequence ID" value="NZ_CP159872.1"/>
</dbReference>
<reference evidence="2" key="1">
    <citation type="submission" date="2024-06" db="EMBL/GenBank/DDBJ databases">
        <title>The genome sequences of Kitasatospora sp. strain HUAS MG31.</title>
        <authorList>
            <person name="Mo P."/>
        </authorList>
    </citation>
    <scope>NUCLEOTIDE SEQUENCE</scope>
    <source>
        <strain evidence="2">HUAS MG31</strain>
    </source>
</reference>
<dbReference type="EMBL" id="CP159872">
    <property type="protein sequence ID" value="XCM78067.1"/>
    <property type="molecule type" value="Genomic_DNA"/>
</dbReference>
<protein>
    <submittedName>
        <fullName evidence="2">DUF4232 domain-containing protein</fullName>
    </submittedName>
</protein>
<dbReference type="AlphaFoldDB" id="A0AAU8JQC8"/>
<dbReference type="Pfam" id="PF14016">
    <property type="entry name" value="DUF4232"/>
    <property type="match status" value="1"/>
</dbReference>
<name>A0AAU8JQC8_9ACTN</name>
<evidence type="ECO:0000259" key="1">
    <source>
        <dbReference type="Pfam" id="PF14016"/>
    </source>
</evidence>
<feature type="domain" description="DUF4232" evidence="1">
    <location>
        <begin position="78"/>
        <end position="215"/>
    </location>
</feature>
<evidence type="ECO:0000313" key="2">
    <source>
        <dbReference type="EMBL" id="XCM78067.1"/>
    </source>
</evidence>
<proteinExistence type="predicted"/>
<gene>
    <name evidence="2" type="ORF">ABWK59_03505</name>
</gene>
<sequence length="221" mass="22445">MTVMGVVRVVSAGLALGGVVATLAGCGSERAVAVSGGPSAVASPSGDFRVKAETLSPTSYRQFGQLSSGKPSATGEVCPASGVQMSMDQGDAAMGLRVQGVLLRNCSTEPRTLEGYPAVQLLDEEGAPLDVAIDPGARQITSGIKDPGVHPVVVQPGGWARFMLVWRNTYDDTTHPPVSGAFAQVIPAGGAAAERVTPPAPFDLGSTGRLGVTAWDAYPAG</sequence>
<dbReference type="KEGG" id="kcm:ABWK59_03505"/>
<dbReference type="InterPro" id="IPR025326">
    <property type="entry name" value="DUF4232"/>
</dbReference>